<dbReference type="EMBL" id="UFSM01000003">
    <property type="protein sequence ID" value="SUY29168.1"/>
    <property type="molecule type" value="Genomic_DNA"/>
</dbReference>
<sequence>MNDTDMVMPPPPETGGVSLLGILANWRWRIRFRWELEQKWRSDPHLIDDVGLTTRQVETELTKHFWQA</sequence>
<evidence type="ECO:0000313" key="2">
    <source>
        <dbReference type="Proteomes" id="UP000254701"/>
    </source>
</evidence>
<dbReference type="RefSeq" id="WP_115734415.1">
    <property type="nucleotide sequence ID" value="NZ_BAAAVY010000031.1"/>
</dbReference>
<protein>
    <submittedName>
        <fullName evidence="1">Uncharacterized conserved small protein</fullName>
    </submittedName>
</protein>
<evidence type="ECO:0000313" key="1">
    <source>
        <dbReference type="EMBL" id="SUY29168.1"/>
    </source>
</evidence>
<dbReference type="Proteomes" id="UP000254701">
    <property type="component" value="Unassembled WGS sequence"/>
</dbReference>
<proteinExistence type="predicted"/>
<name>A0A381INT7_AMIAI</name>
<accession>A0A381INT7</accession>
<dbReference type="OrthoDB" id="8162839at2"/>
<reference evidence="1 2" key="1">
    <citation type="submission" date="2018-06" db="EMBL/GenBank/DDBJ databases">
        <authorList>
            <consortium name="Pathogen Informatics"/>
            <person name="Doyle S."/>
        </authorList>
    </citation>
    <scope>NUCLEOTIDE SEQUENCE [LARGE SCALE GENOMIC DNA]</scope>
    <source>
        <strain evidence="1 2">NCTC10684</strain>
    </source>
</reference>
<gene>
    <name evidence="1" type="ORF">NCTC10684_05400</name>
</gene>
<dbReference type="AlphaFoldDB" id="A0A381INT7"/>
<organism evidence="1 2">
    <name type="scientific">Aminobacter aminovorans</name>
    <name type="common">Chelatobacter heintzii</name>
    <dbReference type="NCBI Taxonomy" id="83263"/>
    <lineage>
        <taxon>Bacteria</taxon>
        <taxon>Pseudomonadati</taxon>
        <taxon>Pseudomonadota</taxon>
        <taxon>Alphaproteobacteria</taxon>
        <taxon>Hyphomicrobiales</taxon>
        <taxon>Phyllobacteriaceae</taxon>
        <taxon>Aminobacter</taxon>
    </lineage>
</organism>